<dbReference type="SUPFAM" id="SSF50985">
    <property type="entry name" value="RCC1/BLIP-II"/>
    <property type="match status" value="1"/>
</dbReference>
<dbReference type="PANTHER" id="PTHR45982:SF1">
    <property type="entry name" value="REGULATOR OF CHROMOSOME CONDENSATION"/>
    <property type="match status" value="1"/>
</dbReference>
<accession>A0A2H4SLM0</accession>
<evidence type="ECO:0000256" key="2">
    <source>
        <dbReference type="SAM" id="MobiDB-lite"/>
    </source>
</evidence>
<dbReference type="GO" id="GO:0005737">
    <property type="term" value="C:cytoplasm"/>
    <property type="evidence" value="ECO:0007669"/>
    <property type="project" value="TreeGrafter"/>
</dbReference>
<dbReference type="InterPro" id="IPR051553">
    <property type="entry name" value="Ran_GTPase-activating"/>
</dbReference>
<dbReference type="InterPro" id="IPR000408">
    <property type="entry name" value="Reg_chr_condens"/>
</dbReference>
<protein>
    <submittedName>
        <fullName evidence="3">Regulator of chromosome condensation beta-lactamase-inhibitor II</fullName>
    </submittedName>
</protein>
<dbReference type="Gene3D" id="2.130.10.30">
    <property type="entry name" value="Regulator of chromosome condensation 1/beta-lactamase-inhibitor protein II"/>
    <property type="match status" value="1"/>
</dbReference>
<gene>
    <name evidence="3" type="ORF">A9K55_004584</name>
</gene>
<feature type="repeat" description="RCC1" evidence="1">
    <location>
        <begin position="210"/>
        <end position="263"/>
    </location>
</feature>
<dbReference type="OrthoDB" id="5370059at2759"/>
<organism evidence="3 4">
    <name type="scientific">Cordyceps militaris</name>
    <name type="common">Caterpillar fungus</name>
    <name type="synonym">Clavaria militaris</name>
    <dbReference type="NCBI Taxonomy" id="73501"/>
    <lineage>
        <taxon>Eukaryota</taxon>
        <taxon>Fungi</taxon>
        <taxon>Dikarya</taxon>
        <taxon>Ascomycota</taxon>
        <taxon>Pezizomycotina</taxon>
        <taxon>Sordariomycetes</taxon>
        <taxon>Hypocreomycetidae</taxon>
        <taxon>Hypocreales</taxon>
        <taxon>Cordycipitaceae</taxon>
        <taxon>Cordyceps</taxon>
    </lineage>
</organism>
<proteinExistence type="predicted"/>
<feature type="repeat" description="RCC1" evidence="1">
    <location>
        <begin position="264"/>
        <end position="316"/>
    </location>
</feature>
<dbReference type="PROSITE" id="PS50012">
    <property type="entry name" value="RCC1_3"/>
    <property type="match status" value="2"/>
</dbReference>
<dbReference type="GO" id="GO:0005085">
    <property type="term" value="F:guanyl-nucleotide exchange factor activity"/>
    <property type="evidence" value="ECO:0007669"/>
    <property type="project" value="TreeGrafter"/>
</dbReference>
<evidence type="ECO:0000313" key="3">
    <source>
        <dbReference type="EMBL" id="ATY64008.1"/>
    </source>
</evidence>
<feature type="compositionally biased region" description="Acidic residues" evidence="2">
    <location>
        <begin position="347"/>
        <end position="398"/>
    </location>
</feature>
<dbReference type="EMBL" id="CP023325">
    <property type="protein sequence ID" value="ATY64008.1"/>
    <property type="molecule type" value="Genomic_DNA"/>
</dbReference>
<sequence>MELYGTGCNAWGQLQFGTAVREPIDFPCFIKVAEGTKIGKPVSRLAYTIVEIDRRIHIAGYFPNPSLAQQAASAVLRGNGDSLTLVDNYPEIERIIKGGIEKDIWSFPRPIRQAVAFDTGFAVLDDLGTVSTMGDARFPAALGRNVSLERCVHYPIELLPPKHPKTLLTAECNSPGGKFAPVQSPQYGRMPRVLSIAACSYATAAVTESGAVYIWGQHPPSRSKHGPFIPKLSAVPNEAKIGDFAEIQDFALGETHAIALTKRGEVYVVGNNENGQLGLPSFQVLKRWTRLEICLPQGSIVGVAAGPQTSFIIVKVSLQTPLPVETPHQPWMPVYLPVQLPQRSVESEDPTDSDCDDSDDNDSDDNDSDDNEPDCDDSNDNDPDYEDPDSDDSECDMD</sequence>
<feature type="region of interest" description="Disordered" evidence="2">
    <location>
        <begin position="343"/>
        <end position="398"/>
    </location>
</feature>
<dbReference type="AlphaFoldDB" id="A0A2H4SLM0"/>
<name>A0A2H4SLM0_CORMI</name>
<dbReference type="PANTHER" id="PTHR45982">
    <property type="entry name" value="REGULATOR OF CHROMOSOME CONDENSATION"/>
    <property type="match status" value="1"/>
</dbReference>
<reference evidence="3 4" key="1">
    <citation type="journal article" date="2017" name="BMC Genomics">
        <title>Chromosome level assembly and secondary metabolite potential of the parasitic fungus Cordyceps militaris.</title>
        <authorList>
            <person name="Kramer G.J."/>
            <person name="Nodwell J.R."/>
        </authorList>
    </citation>
    <scope>NUCLEOTIDE SEQUENCE [LARGE SCALE GENOMIC DNA]</scope>
    <source>
        <strain evidence="3 4">ATCC 34164</strain>
    </source>
</reference>
<dbReference type="Pfam" id="PF13540">
    <property type="entry name" value="RCC1_2"/>
    <property type="match status" value="1"/>
</dbReference>
<dbReference type="Proteomes" id="UP000323067">
    <property type="component" value="Chromosome v"/>
</dbReference>
<evidence type="ECO:0000256" key="1">
    <source>
        <dbReference type="PROSITE-ProRule" id="PRU00235"/>
    </source>
</evidence>
<evidence type="ECO:0000313" key="4">
    <source>
        <dbReference type="Proteomes" id="UP000323067"/>
    </source>
</evidence>
<dbReference type="VEuPathDB" id="FungiDB:CCM_01752"/>
<dbReference type="InterPro" id="IPR009091">
    <property type="entry name" value="RCC1/BLIP-II"/>
</dbReference>
<dbReference type="VEuPathDB" id="FungiDB:A9K55_004584"/>